<dbReference type="AlphaFoldDB" id="A0AAD7W206"/>
<protein>
    <submittedName>
        <fullName evidence="1">Uncharacterized protein</fullName>
    </submittedName>
</protein>
<dbReference type="EMBL" id="JAINUG010000359">
    <property type="protein sequence ID" value="KAJ8377284.1"/>
    <property type="molecule type" value="Genomic_DNA"/>
</dbReference>
<gene>
    <name evidence="1" type="ORF">AAFF_G00261930</name>
</gene>
<evidence type="ECO:0000313" key="2">
    <source>
        <dbReference type="Proteomes" id="UP001221898"/>
    </source>
</evidence>
<organism evidence="1 2">
    <name type="scientific">Aldrovandia affinis</name>
    <dbReference type="NCBI Taxonomy" id="143900"/>
    <lineage>
        <taxon>Eukaryota</taxon>
        <taxon>Metazoa</taxon>
        <taxon>Chordata</taxon>
        <taxon>Craniata</taxon>
        <taxon>Vertebrata</taxon>
        <taxon>Euteleostomi</taxon>
        <taxon>Actinopterygii</taxon>
        <taxon>Neopterygii</taxon>
        <taxon>Teleostei</taxon>
        <taxon>Notacanthiformes</taxon>
        <taxon>Halosauridae</taxon>
        <taxon>Aldrovandia</taxon>
    </lineage>
</organism>
<sequence>MRIQRVHLDSDLVQDDVVVAVQPSLPVEGVEVILGNDLAGGKVWKNIQPVVGTPDPVSSGSWGFGV</sequence>
<comment type="caution">
    <text evidence="1">The sequence shown here is derived from an EMBL/GenBank/DDBJ whole genome shotgun (WGS) entry which is preliminary data.</text>
</comment>
<accession>A0AAD7W206</accession>
<proteinExistence type="predicted"/>
<reference evidence="1" key="1">
    <citation type="journal article" date="2023" name="Science">
        <title>Genome structures resolve the early diversification of teleost fishes.</title>
        <authorList>
            <person name="Parey E."/>
            <person name="Louis A."/>
            <person name="Montfort J."/>
            <person name="Bouchez O."/>
            <person name="Roques C."/>
            <person name="Iampietro C."/>
            <person name="Lluch J."/>
            <person name="Castinel A."/>
            <person name="Donnadieu C."/>
            <person name="Desvignes T."/>
            <person name="Floi Bucao C."/>
            <person name="Jouanno E."/>
            <person name="Wen M."/>
            <person name="Mejri S."/>
            <person name="Dirks R."/>
            <person name="Jansen H."/>
            <person name="Henkel C."/>
            <person name="Chen W.J."/>
            <person name="Zahm M."/>
            <person name="Cabau C."/>
            <person name="Klopp C."/>
            <person name="Thompson A.W."/>
            <person name="Robinson-Rechavi M."/>
            <person name="Braasch I."/>
            <person name="Lecointre G."/>
            <person name="Bobe J."/>
            <person name="Postlethwait J.H."/>
            <person name="Berthelot C."/>
            <person name="Roest Crollius H."/>
            <person name="Guiguen Y."/>
        </authorList>
    </citation>
    <scope>NUCLEOTIDE SEQUENCE</scope>
    <source>
        <strain evidence="1">NC1722</strain>
    </source>
</reference>
<dbReference type="Proteomes" id="UP001221898">
    <property type="component" value="Unassembled WGS sequence"/>
</dbReference>
<name>A0AAD7W206_9TELE</name>
<evidence type="ECO:0000313" key="1">
    <source>
        <dbReference type="EMBL" id="KAJ8377284.1"/>
    </source>
</evidence>
<keyword evidence="2" id="KW-1185">Reference proteome</keyword>